<reference evidence="12" key="4">
    <citation type="submission" date="2025-09" db="UniProtKB">
        <authorList>
            <consortium name="Ensembl"/>
        </authorList>
    </citation>
    <scope>IDENTIFICATION</scope>
</reference>
<keyword evidence="5 10" id="KW-1133">Transmembrane helix</keyword>
<protein>
    <recommendedName>
        <fullName evidence="3">Thyrotropin-releasing hormone receptor</fullName>
    </recommendedName>
    <alternativeName>
        <fullName evidence="7">Thyroliberin receptor</fullName>
    </alternativeName>
</protein>
<dbReference type="InParanoid" id="A0A3B1KLC6"/>
<feature type="transmembrane region" description="Helical" evidence="10">
    <location>
        <begin position="306"/>
        <end position="328"/>
    </location>
</feature>
<feature type="transmembrane region" description="Helical" evidence="10">
    <location>
        <begin position="35"/>
        <end position="59"/>
    </location>
</feature>
<dbReference type="PRINTS" id="PR01846">
    <property type="entry name" value="TRHRFAMILY"/>
</dbReference>
<sequence length="531" mass="59161">MVENVSSKLDSNPVSNISLLSTGDRVAESLEYKTVSVFLVLLVCGVGIVGNIMVVLVVLTTRHMRTPTNCYLVSLAVADLTVLVAAGLPNISESLMATWVYGHAGCLGITYLQYLGINVSSCSITAFTVERYIAICHPMRAQTVCTVSRAKRIIAGVWAFTCVYCMLWLFLVDIQVNSDGRVQCGYRVSRDLYLPIYLIDFAIFYVIPLLLAIALYGLIARILYLSPLPHPPDSGTVTATTLRRSCKEPVDAVKGRQGRPKSALSSRKQVTKMLAVVVILFALLWMPYRTLVLINSFVSKPYLDAWFLLFCRTCIYANSAINPVVYNLMSQKFRSAFRGLYRCQRQAGHHRTLSTLNTAACSMARDPRAAHIGNGTREMIRNINSGTADHKLCRDKNTLDEEREATDSTCLENTDMDKPIFKDSEGVIDTGEERNDEANFNTEKKDFVDCDHLKMDEKGVKENENGPSLEKEIMRQCIDIRKALEISKDATTDVMPDIKSSSTEKMDTEVTCDEKKPTHGQNAKELIHSTV</sequence>
<dbReference type="GeneTree" id="ENSGT01150000286932"/>
<dbReference type="Pfam" id="PF00001">
    <property type="entry name" value="7tm_1"/>
    <property type="match status" value="1"/>
</dbReference>
<comment type="subcellular location">
    <subcellularLocation>
        <location evidence="2">Membrane</location>
    </subcellularLocation>
</comment>
<dbReference type="Ensembl" id="ENSAMXT00000048045.1">
    <property type="protein sequence ID" value="ENSAMXP00000054865.1"/>
    <property type="gene ID" value="ENSAMXG00000039053.1"/>
</dbReference>
<feature type="transmembrane region" description="Helical" evidence="10">
    <location>
        <begin position="111"/>
        <end position="133"/>
    </location>
</feature>
<evidence type="ECO:0000313" key="12">
    <source>
        <dbReference type="Ensembl" id="ENSAMXP00000054865.1"/>
    </source>
</evidence>
<evidence type="ECO:0000256" key="9">
    <source>
        <dbReference type="SAM" id="MobiDB-lite"/>
    </source>
</evidence>
<dbReference type="SMART" id="SM01381">
    <property type="entry name" value="7TM_GPCR_Srsx"/>
    <property type="match status" value="1"/>
</dbReference>
<feature type="transmembrane region" description="Helical" evidence="10">
    <location>
        <begin position="71"/>
        <end position="91"/>
    </location>
</feature>
<keyword evidence="8" id="KW-0297">G-protein coupled receptor</keyword>
<dbReference type="STRING" id="7994.ENSAMXP00000054865"/>
<dbReference type="PRINTS" id="PR00237">
    <property type="entry name" value="GPCRRHODOPSN"/>
</dbReference>
<evidence type="ECO:0000256" key="4">
    <source>
        <dbReference type="ARBA" id="ARBA00022692"/>
    </source>
</evidence>
<dbReference type="Gene3D" id="1.20.1070.10">
    <property type="entry name" value="Rhodopsin 7-helix transmembrane proteins"/>
    <property type="match status" value="1"/>
</dbReference>
<keyword evidence="4 8" id="KW-0812">Transmembrane</keyword>
<evidence type="ECO:0000256" key="3">
    <source>
        <dbReference type="ARBA" id="ARBA00018873"/>
    </source>
</evidence>
<evidence type="ECO:0000256" key="5">
    <source>
        <dbReference type="ARBA" id="ARBA00022989"/>
    </source>
</evidence>
<evidence type="ECO:0000313" key="13">
    <source>
        <dbReference type="Proteomes" id="UP000018467"/>
    </source>
</evidence>
<proteinExistence type="inferred from homology"/>
<dbReference type="OrthoDB" id="10036964at2759"/>
<keyword evidence="6 10" id="KW-0472">Membrane</keyword>
<feature type="transmembrane region" description="Helical" evidence="10">
    <location>
        <begin position="192"/>
        <end position="219"/>
    </location>
</feature>
<feature type="transmembrane region" description="Helical" evidence="10">
    <location>
        <begin position="153"/>
        <end position="172"/>
    </location>
</feature>
<feature type="transmembrane region" description="Helical" evidence="10">
    <location>
        <begin position="269"/>
        <end position="286"/>
    </location>
</feature>
<evidence type="ECO:0000256" key="10">
    <source>
        <dbReference type="SAM" id="Phobius"/>
    </source>
</evidence>
<evidence type="ECO:0000259" key="11">
    <source>
        <dbReference type="PROSITE" id="PS50262"/>
    </source>
</evidence>
<reference evidence="12" key="3">
    <citation type="submission" date="2025-08" db="UniProtKB">
        <authorList>
            <consortium name="Ensembl"/>
        </authorList>
    </citation>
    <scope>IDENTIFICATION</scope>
</reference>
<keyword evidence="8" id="KW-0675">Receptor</keyword>
<dbReference type="PRINTS" id="PR00751">
    <property type="entry name" value="THYROLIBRINR"/>
</dbReference>
<dbReference type="Proteomes" id="UP000018467">
    <property type="component" value="Unassembled WGS sequence"/>
</dbReference>
<dbReference type="Bgee" id="ENSAMXG00000039053">
    <property type="expression patterns" value="Expressed in brain and 2 other cell types or tissues"/>
</dbReference>
<dbReference type="GO" id="GO:0007200">
    <property type="term" value="P:phospholipase C-activating G protein-coupled receptor signaling pathway"/>
    <property type="evidence" value="ECO:0007669"/>
    <property type="project" value="TreeGrafter"/>
</dbReference>
<dbReference type="GeneID" id="103031192"/>
<dbReference type="InterPro" id="IPR002120">
    <property type="entry name" value="TRH_rcpt_1"/>
</dbReference>
<dbReference type="InterPro" id="IPR000276">
    <property type="entry name" value="GPCR_Rhodpsn"/>
</dbReference>
<feature type="region of interest" description="Disordered" evidence="9">
    <location>
        <begin position="494"/>
        <end position="531"/>
    </location>
</feature>
<dbReference type="FunCoup" id="A0A3B1KLC6">
    <property type="interactions" value="1"/>
</dbReference>
<accession>A0A3B1KLC6</accession>
<dbReference type="GO" id="GO:0016020">
    <property type="term" value="C:membrane"/>
    <property type="evidence" value="ECO:0007669"/>
    <property type="project" value="UniProtKB-SubCell"/>
</dbReference>
<dbReference type="CDD" id="cd14995">
    <property type="entry name" value="7tmA_TRH-R"/>
    <property type="match status" value="1"/>
</dbReference>
<keyword evidence="13" id="KW-1185">Reference proteome</keyword>
<evidence type="ECO:0000256" key="2">
    <source>
        <dbReference type="ARBA" id="ARBA00004370"/>
    </source>
</evidence>
<dbReference type="PROSITE" id="PS50262">
    <property type="entry name" value="G_PROTEIN_RECEP_F1_2"/>
    <property type="match status" value="1"/>
</dbReference>
<dbReference type="PANTHER" id="PTHR46061:SF5">
    <property type="entry name" value="THYROTROPIN-RELEASING HORMONE RECEPTOR"/>
    <property type="match status" value="1"/>
</dbReference>
<dbReference type="KEGG" id="amex:103031192"/>
<dbReference type="CTD" id="170732"/>
<dbReference type="PROSITE" id="PS00237">
    <property type="entry name" value="G_PROTEIN_RECEP_F1_1"/>
    <property type="match status" value="1"/>
</dbReference>
<name>A0A3B1KLC6_ASTMX</name>
<organism evidence="12 13">
    <name type="scientific">Astyanax mexicanus</name>
    <name type="common">Blind cave fish</name>
    <name type="synonym">Astyanax fasciatus mexicanus</name>
    <dbReference type="NCBI Taxonomy" id="7994"/>
    <lineage>
        <taxon>Eukaryota</taxon>
        <taxon>Metazoa</taxon>
        <taxon>Chordata</taxon>
        <taxon>Craniata</taxon>
        <taxon>Vertebrata</taxon>
        <taxon>Euteleostomi</taxon>
        <taxon>Actinopterygii</taxon>
        <taxon>Neopterygii</taxon>
        <taxon>Teleostei</taxon>
        <taxon>Ostariophysi</taxon>
        <taxon>Characiformes</taxon>
        <taxon>Characoidei</taxon>
        <taxon>Acestrorhamphidae</taxon>
        <taxon>Acestrorhamphinae</taxon>
        <taxon>Astyanax</taxon>
    </lineage>
</organism>
<dbReference type="SUPFAM" id="SSF81321">
    <property type="entry name" value="Family A G protein-coupled receptor-like"/>
    <property type="match status" value="1"/>
</dbReference>
<dbReference type="PANTHER" id="PTHR46061">
    <property type="entry name" value="THYROTROPIN-RELEASING HORMONE RECEPTOR"/>
    <property type="match status" value="1"/>
</dbReference>
<dbReference type="InterPro" id="IPR017452">
    <property type="entry name" value="GPCR_Rhodpsn_7TM"/>
</dbReference>
<dbReference type="GO" id="GO:0004997">
    <property type="term" value="F:thyrotropin-releasing hormone receptor activity"/>
    <property type="evidence" value="ECO:0007669"/>
    <property type="project" value="InterPro"/>
</dbReference>
<keyword evidence="8" id="KW-0807">Transducer</keyword>
<feature type="domain" description="G-protein coupled receptors family 1 profile" evidence="11">
    <location>
        <begin position="50"/>
        <end position="326"/>
    </location>
</feature>
<reference evidence="13" key="1">
    <citation type="submission" date="2013-03" db="EMBL/GenBank/DDBJ databases">
        <authorList>
            <person name="Jeffery W."/>
            <person name="Warren W."/>
            <person name="Wilson R.K."/>
        </authorList>
    </citation>
    <scope>NUCLEOTIDE SEQUENCE</scope>
    <source>
        <strain evidence="13">female</strain>
    </source>
</reference>
<comment type="function">
    <text evidence="1">Receptor for thyrotropin-releasing hormone (TRH). Upon ligand binding, this G-protein-coupled receptor triggers activation of the phosphatidylinositol (IP3)-calcium-protein kinase C (PKC) pathway.</text>
</comment>
<evidence type="ECO:0000256" key="8">
    <source>
        <dbReference type="RuleBase" id="RU000688"/>
    </source>
</evidence>
<comment type="similarity">
    <text evidence="8">Belongs to the G-protein coupled receptor 1 family.</text>
</comment>
<evidence type="ECO:0000256" key="1">
    <source>
        <dbReference type="ARBA" id="ARBA00004100"/>
    </source>
</evidence>
<evidence type="ECO:0000256" key="7">
    <source>
        <dbReference type="ARBA" id="ARBA00032251"/>
    </source>
</evidence>
<dbReference type="AlphaFoldDB" id="A0A3B1KLC6"/>
<feature type="compositionally biased region" description="Basic and acidic residues" evidence="9">
    <location>
        <begin position="502"/>
        <end position="517"/>
    </location>
</feature>
<dbReference type="RefSeq" id="XP_022535376.1">
    <property type="nucleotide sequence ID" value="XM_022679655.2"/>
</dbReference>
<reference evidence="13" key="2">
    <citation type="journal article" date="2014" name="Nat. Commun.">
        <title>The cavefish genome reveals candidate genes for eye loss.</title>
        <authorList>
            <person name="McGaugh S.E."/>
            <person name="Gross J.B."/>
            <person name="Aken B."/>
            <person name="Blin M."/>
            <person name="Borowsky R."/>
            <person name="Chalopin D."/>
            <person name="Hinaux H."/>
            <person name="Jeffery W.R."/>
            <person name="Keene A."/>
            <person name="Ma L."/>
            <person name="Minx P."/>
            <person name="Murphy D."/>
            <person name="O'Quin K.E."/>
            <person name="Retaux S."/>
            <person name="Rohner N."/>
            <person name="Searle S.M."/>
            <person name="Stahl B.A."/>
            <person name="Tabin C."/>
            <person name="Volff J.N."/>
            <person name="Yoshizawa M."/>
            <person name="Warren W.C."/>
        </authorList>
    </citation>
    <scope>NUCLEOTIDE SEQUENCE [LARGE SCALE GENOMIC DNA]</scope>
    <source>
        <strain evidence="13">female</strain>
    </source>
</reference>
<evidence type="ECO:0000256" key="6">
    <source>
        <dbReference type="ARBA" id="ARBA00023136"/>
    </source>
</evidence>